<keyword evidence="4" id="KW-1185">Reference proteome</keyword>
<reference evidence="4" key="1">
    <citation type="submission" date="2015-02" db="EMBL/GenBank/DDBJ databases">
        <title>Genome sequencing for Strongylocentrotus purpuratus.</title>
        <authorList>
            <person name="Murali S."/>
            <person name="Liu Y."/>
            <person name="Vee V."/>
            <person name="English A."/>
            <person name="Wang M."/>
            <person name="Skinner E."/>
            <person name="Han Y."/>
            <person name="Muzny D.M."/>
            <person name="Worley K.C."/>
            <person name="Gibbs R.A."/>
        </authorList>
    </citation>
    <scope>NUCLEOTIDE SEQUENCE</scope>
</reference>
<dbReference type="Pfam" id="PF00168">
    <property type="entry name" value="C2"/>
    <property type="match status" value="2"/>
</dbReference>
<dbReference type="EnsemblMetazoa" id="XM_030976508">
    <property type="protein sequence ID" value="XP_030832368"/>
    <property type="gene ID" value="LOC577882"/>
</dbReference>
<feature type="region of interest" description="Disordered" evidence="1">
    <location>
        <begin position="970"/>
        <end position="1017"/>
    </location>
</feature>
<protein>
    <recommendedName>
        <fullName evidence="2">C2 domain-containing protein</fullName>
    </recommendedName>
</protein>
<dbReference type="OrthoDB" id="332250at2759"/>
<dbReference type="PANTHER" id="PTHR21574">
    <property type="entry name" value="CENTROSOMAL PROTEIN OF 120 KDA"/>
    <property type="match status" value="1"/>
</dbReference>
<dbReference type="RefSeq" id="XP_030832369.1">
    <property type="nucleotide sequence ID" value="XM_030976509.1"/>
</dbReference>
<dbReference type="Proteomes" id="UP000007110">
    <property type="component" value="Unassembled WGS sequence"/>
</dbReference>
<dbReference type="EnsemblMetazoa" id="XM_030976510">
    <property type="protein sequence ID" value="XP_030832370"/>
    <property type="gene ID" value="LOC577882"/>
</dbReference>
<dbReference type="EnsemblMetazoa" id="XM_030976509">
    <property type="protein sequence ID" value="XP_030832369"/>
    <property type="gene ID" value="LOC577882"/>
</dbReference>
<feature type="domain" description="C2" evidence="2">
    <location>
        <begin position="490"/>
        <end position="624"/>
    </location>
</feature>
<name>A0A7M7N806_STRPU</name>
<dbReference type="InterPro" id="IPR022136">
    <property type="entry name" value="DUF3668"/>
</dbReference>
<sequence length="1059" mass="120067">MRMRNVFSKWPLNLKRLFTKFQFGDFIDIDSFKMRADEQYLLVVSVICGRKFPKRPSQELLVESKFDGELLATDPVQHSESPEFHTELAWELSKKTLHQHRLQRTPIKLQCYSVNIQTKTRESIGYVVLDLRSALVKDAAPAKLPVASKWYNILNSKYHKHKPEIQLGISLELDTPVKDESFKARAAPPRKGQVPSVLPASEIDPSTLKAMLNNEEGFYKIGPEESCTESFVLSVTIAFAANLSQLVTPDIPLAARHKGFFFSYALLGNHVTNDSFHDLMNPTFPAERASVRLKSSVDILRVYFQREPLLQIHLCCGETTIGTADVRLSTLLQPGSDAINRQPLIIEGAFQILSTAQKHQKDPPVASSSSPCVGASVALRREEIPLQPQVETTEKADMGPPAGQEAPPTPPKKEKKRSADPAPVSPPQGEDSYGGYIPPQGSSRTEDDADTLRDLEEEEGELERQAAQAKRKKEDVKVNAPVAKGKAKPKSGPATANVQLDFMDLSVRHFCFSIDLRSIKDVSTPTNLSVYLRYTYPFFGSSSPVMTHPPVEVRRHTEVLLPHSFCAFDFATTPQQLRETLLRVPLLVEVWHRDKMVKDRLLGVARVPLSGIINADRARIAPTSTDAQEGWRQIFTERVAAETTEGRPTKMAELQVVLGLEDYGTVKTQEVYMGPGTDMSQTTSTSSSTQPPVRQQPPPPPSQAPAPPDPRETAEYKAAMELEMWKEQQAGVFENQMKEKELNQLQSLAEEFKRRDRERTLVLKKKTDEYAGLEEQLKFDLADVDRREHQLAANEAEVVRLRADLEREHQHKLVEMQEASRRLKEDCLHQIELEKSRVRVLEEEKKRLAIQLADADQRLAKKDQVFEQFKQESSSTPEIKLQAQINLLTLEKVELERKLESVTKSKIHYKQQWGRALKELARLKQREATEAKQRLKRQQQELEHMRLRYLAAEEKEVAKEEKKELQEIKGELSRLKDGELSKEKQQQQPTSQPGEVDMNSEVHPQGGMHHAEDAALEEHVARLIEERDTLLRTGVYTHQDRIISELDKQIRQAIAQKAS</sequence>
<dbReference type="OMA" id="HTNQPEF"/>
<dbReference type="GO" id="GO:0022027">
    <property type="term" value="P:interkinetic nuclear migration"/>
    <property type="evidence" value="ECO:0000318"/>
    <property type="project" value="GO_Central"/>
</dbReference>
<dbReference type="AlphaFoldDB" id="A0A7M7N806"/>
<dbReference type="InterPro" id="IPR035892">
    <property type="entry name" value="C2_domain_sf"/>
</dbReference>
<evidence type="ECO:0000313" key="3">
    <source>
        <dbReference type="EnsemblMetazoa" id="XP_030832368"/>
    </source>
</evidence>
<dbReference type="Pfam" id="PF12416">
    <property type="entry name" value="DUF3668"/>
    <property type="match status" value="1"/>
</dbReference>
<organism evidence="3 4">
    <name type="scientific">Strongylocentrotus purpuratus</name>
    <name type="common">Purple sea urchin</name>
    <dbReference type="NCBI Taxonomy" id="7668"/>
    <lineage>
        <taxon>Eukaryota</taxon>
        <taxon>Metazoa</taxon>
        <taxon>Echinodermata</taxon>
        <taxon>Eleutherozoa</taxon>
        <taxon>Echinozoa</taxon>
        <taxon>Echinoidea</taxon>
        <taxon>Euechinoidea</taxon>
        <taxon>Echinacea</taxon>
        <taxon>Camarodonta</taxon>
        <taxon>Echinidea</taxon>
        <taxon>Strongylocentrotidae</taxon>
        <taxon>Strongylocentrotus</taxon>
    </lineage>
</organism>
<feature type="compositionally biased region" description="Low complexity" evidence="1">
    <location>
        <begin position="680"/>
        <end position="693"/>
    </location>
</feature>
<dbReference type="CDD" id="cd00030">
    <property type="entry name" value="C2"/>
    <property type="match status" value="1"/>
</dbReference>
<evidence type="ECO:0000256" key="1">
    <source>
        <dbReference type="SAM" id="MobiDB-lite"/>
    </source>
</evidence>
<proteinExistence type="predicted"/>
<feature type="compositionally biased region" description="Basic and acidic residues" evidence="1">
    <location>
        <begin position="970"/>
        <end position="985"/>
    </location>
</feature>
<dbReference type="InterPro" id="IPR000008">
    <property type="entry name" value="C2_dom"/>
</dbReference>
<evidence type="ECO:0000259" key="2">
    <source>
        <dbReference type="PROSITE" id="PS50004"/>
    </source>
</evidence>
<dbReference type="KEGG" id="spu:577882"/>
<reference evidence="3" key="2">
    <citation type="submission" date="2021-01" db="UniProtKB">
        <authorList>
            <consortium name="EnsemblMetazoa"/>
        </authorList>
    </citation>
    <scope>IDENTIFICATION</scope>
</reference>
<dbReference type="CTD" id="153241"/>
<dbReference type="Gene3D" id="2.60.40.150">
    <property type="entry name" value="C2 domain"/>
    <property type="match status" value="1"/>
</dbReference>
<dbReference type="PROSITE" id="PS50004">
    <property type="entry name" value="C2"/>
    <property type="match status" value="1"/>
</dbReference>
<feature type="region of interest" description="Disordered" evidence="1">
    <location>
        <begin position="380"/>
        <end position="493"/>
    </location>
</feature>
<dbReference type="SUPFAM" id="SSF49562">
    <property type="entry name" value="C2 domain (Calcium/lipid-binding domain, CaLB)"/>
    <property type="match status" value="2"/>
</dbReference>
<dbReference type="RefSeq" id="XP_030832370.1">
    <property type="nucleotide sequence ID" value="XM_030976510.1"/>
</dbReference>
<dbReference type="GeneID" id="577882"/>
<feature type="region of interest" description="Disordered" evidence="1">
    <location>
        <begin position="672"/>
        <end position="712"/>
    </location>
</feature>
<evidence type="ECO:0000313" key="4">
    <source>
        <dbReference type="Proteomes" id="UP000007110"/>
    </source>
</evidence>
<accession>A0A7M7N806</accession>
<dbReference type="InterPro" id="IPR039893">
    <property type="entry name" value="CEP120-like"/>
</dbReference>
<dbReference type="InParanoid" id="A0A7M7N806"/>
<dbReference type="RefSeq" id="XP_030832368.1">
    <property type="nucleotide sequence ID" value="XM_030976508.1"/>
</dbReference>
<feature type="compositionally biased region" description="Basic and acidic residues" evidence="1">
    <location>
        <begin position="444"/>
        <end position="454"/>
    </location>
</feature>
<feature type="compositionally biased region" description="Pro residues" evidence="1">
    <location>
        <begin position="694"/>
        <end position="708"/>
    </location>
</feature>
<feature type="compositionally biased region" description="Low complexity" evidence="1">
    <location>
        <begin position="478"/>
        <end position="493"/>
    </location>
</feature>
<dbReference type="PANTHER" id="PTHR21574:SF0">
    <property type="entry name" value="CENTROSOMAL PROTEIN OF 120 KDA"/>
    <property type="match status" value="1"/>
</dbReference>
<dbReference type="GO" id="GO:0005813">
    <property type="term" value="C:centrosome"/>
    <property type="evidence" value="ECO:0000318"/>
    <property type="project" value="GO_Central"/>
</dbReference>
<dbReference type="GO" id="GO:1903724">
    <property type="term" value="P:positive regulation of centriole elongation"/>
    <property type="evidence" value="ECO:0000318"/>
    <property type="project" value="GO_Central"/>
</dbReference>